<name>A0ABW2ZWW0_9ACTN</name>
<accession>A0ABW2ZWW0</accession>
<proteinExistence type="predicted"/>
<gene>
    <name evidence="1" type="ORF">ACFQZ8_03795</name>
</gene>
<reference evidence="2" key="1">
    <citation type="journal article" date="2019" name="Int. J. Syst. Evol. Microbiol.">
        <title>The Global Catalogue of Microorganisms (GCM) 10K type strain sequencing project: providing services to taxonomists for standard genome sequencing and annotation.</title>
        <authorList>
            <consortium name="The Broad Institute Genomics Platform"/>
            <consortium name="The Broad Institute Genome Sequencing Center for Infectious Disease"/>
            <person name="Wu L."/>
            <person name="Ma J."/>
        </authorList>
    </citation>
    <scope>NUCLEOTIDE SEQUENCE [LARGE SCALE GENOMIC DNA]</scope>
    <source>
        <strain evidence="2">JCM 32148</strain>
    </source>
</reference>
<dbReference type="Proteomes" id="UP001597053">
    <property type="component" value="Unassembled WGS sequence"/>
</dbReference>
<organism evidence="1 2">
    <name type="scientific">Micromonospora azadirachtae</name>
    <dbReference type="NCBI Taxonomy" id="1970735"/>
    <lineage>
        <taxon>Bacteria</taxon>
        <taxon>Bacillati</taxon>
        <taxon>Actinomycetota</taxon>
        <taxon>Actinomycetes</taxon>
        <taxon>Micromonosporales</taxon>
        <taxon>Micromonosporaceae</taxon>
        <taxon>Micromonospora</taxon>
    </lineage>
</organism>
<comment type="caution">
    <text evidence="1">The sequence shown here is derived from an EMBL/GenBank/DDBJ whole genome shotgun (WGS) entry which is preliminary data.</text>
</comment>
<keyword evidence="2" id="KW-1185">Reference proteome</keyword>
<dbReference type="EMBL" id="JBHTHM010000079">
    <property type="protein sequence ID" value="MFD0783050.1"/>
    <property type="molecule type" value="Genomic_DNA"/>
</dbReference>
<evidence type="ECO:0000313" key="1">
    <source>
        <dbReference type="EMBL" id="MFD0783050.1"/>
    </source>
</evidence>
<evidence type="ECO:0000313" key="2">
    <source>
        <dbReference type="Proteomes" id="UP001597053"/>
    </source>
</evidence>
<protein>
    <submittedName>
        <fullName evidence="1">Uncharacterized protein</fullName>
    </submittedName>
</protein>
<sequence>MDESRLEALAEYPVRRTLEIGIQEQDASGLSEDEAYDIAEDLVRDDRFLTEAVDPAERPVNQRTLRELRSAYQQVVAARLLGVDTVGASLIEESVVTLGWASEDAAPEVTDYLHALFQPVSDTLARLGEATFLEIKNTAKTAARIRQAASLTPAIVSPFFSWIPRARSEYTHRLMLHIALLSDEVVRERAEVVVNSSDFRSGYYDILGLSQRQKR</sequence>